<evidence type="ECO:0000256" key="13">
    <source>
        <dbReference type="ARBA" id="ARBA00023136"/>
    </source>
</evidence>
<evidence type="ECO:0000256" key="17">
    <source>
        <dbReference type="ARBA" id="ARBA00049902"/>
    </source>
</evidence>
<keyword evidence="14" id="KW-0511">Multifunctional enzyme</keyword>
<keyword evidence="7" id="KW-0645">Protease</keyword>
<dbReference type="Proteomes" id="UP000560658">
    <property type="component" value="Unassembled WGS sequence"/>
</dbReference>
<dbReference type="Gene3D" id="1.10.3810.10">
    <property type="entry name" value="Biosynthetic peptidoglycan transglycosylase-like"/>
    <property type="match status" value="1"/>
</dbReference>
<dbReference type="RefSeq" id="WP_183207774.1">
    <property type="nucleotide sequence ID" value="NZ_JACIER010000002.1"/>
</dbReference>
<dbReference type="SUPFAM" id="SSF53955">
    <property type="entry name" value="Lysozyme-like"/>
    <property type="match status" value="1"/>
</dbReference>
<dbReference type="EC" id="2.4.1.-" evidence="22"/>
<dbReference type="GO" id="GO:0009002">
    <property type="term" value="F:serine-type D-Ala-D-Ala carboxypeptidase activity"/>
    <property type="evidence" value="ECO:0007669"/>
    <property type="project" value="UniProtKB-EC"/>
</dbReference>
<dbReference type="GO" id="GO:0009252">
    <property type="term" value="P:peptidoglycan biosynthetic process"/>
    <property type="evidence" value="ECO:0007669"/>
    <property type="project" value="UniProtKB-KW"/>
</dbReference>
<dbReference type="SUPFAM" id="SSF56601">
    <property type="entry name" value="beta-lactamase/transpeptidase-like"/>
    <property type="match status" value="1"/>
</dbReference>
<dbReference type="InterPro" id="IPR001460">
    <property type="entry name" value="PCN-bd_Tpept"/>
</dbReference>
<evidence type="ECO:0000256" key="19">
    <source>
        <dbReference type="SAM" id="Phobius"/>
    </source>
</evidence>
<dbReference type="InterPro" id="IPR023346">
    <property type="entry name" value="Lysozyme-like_dom_sf"/>
</dbReference>
<dbReference type="InterPro" id="IPR036950">
    <property type="entry name" value="PBP_transglycosylase"/>
</dbReference>
<dbReference type="PANTHER" id="PTHR32282:SF11">
    <property type="entry name" value="PENICILLIN-BINDING PROTEIN 1B"/>
    <property type="match status" value="1"/>
</dbReference>
<keyword evidence="11" id="KW-0133">Cell shape</keyword>
<evidence type="ECO:0000256" key="15">
    <source>
        <dbReference type="ARBA" id="ARBA00023316"/>
    </source>
</evidence>
<evidence type="ECO:0000256" key="11">
    <source>
        <dbReference type="ARBA" id="ARBA00022960"/>
    </source>
</evidence>
<evidence type="ECO:0000256" key="18">
    <source>
        <dbReference type="SAM" id="MobiDB-lite"/>
    </source>
</evidence>
<keyword evidence="9 22" id="KW-0808">Transferase</keyword>
<dbReference type="GO" id="GO:0008360">
    <property type="term" value="P:regulation of cell shape"/>
    <property type="evidence" value="ECO:0007669"/>
    <property type="project" value="UniProtKB-KW"/>
</dbReference>
<keyword evidence="10 22" id="KW-0378">Hydrolase</keyword>
<dbReference type="AlphaFoldDB" id="A0A840D2E6"/>
<dbReference type="EMBL" id="JACIER010000002">
    <property type="protein sequence ID" value="MBB4042925.1"/>
    <property type="molecule type" value="Genomic_DNA"/>
</dbReference>
<keyword evidence="19" id="KW-0812">Transmembrane</keyword>
<keyword evidence="13 19" id="KW-0472">Membrane</keyword>
<dbReference type="GO" id="GO:0030288">
    <property type="term" value="C:outer membrane-bounded periplasmic space"/>
    <property type="evidence" value="ECO:0007669"/>
    <property type="project" value="TreeGrafter"/>
</dbReference>
<sequence length="824" mass="93684">MVKFDSRTWVSRGISVFHYLKSKCNAFWKWYKHLFHQASWYKKGLVSLTTFIALFLIYLIMVDVNFLWLFGKSPSLSSIHNPEQPIASELYSSDGKLIGKFFRENRTPVKYEEISPVLIKTLINTEDERFYQHFGIDFQGVFAAIKDMMRGEARGASTITQQLVKNMFKVRSQYSTGLLGKLPGLKLLVMKSKEWITAVKIECFYSKEEILTMYLNTVDFGSNAYGIKTAASTYFHTTPQNITYEQAATLVGLLKATTTYNPRLNPKNSLKRRNVVLENLLQHKILSRAEFDSLKQIPIQLNYNIESNYNGEALYFREAVANDLQKWCKENDKDIYTDGLKIYTTVDSRMQKYAEAAVDKQMRIVQRNFDNHWGKQNPWRDRNHQEIPNFIENLAKSTVSYKQLEQKFPNQPDSIQYYLNLPHRLKVFDYNLGSRDTTISTMDSIRYMERFMHTGFVAIEPQTGYVKAWVGDVNFNSWKYDKVISKRQPGSTFKLFVYAAGMEAGMSPCDERIDQSVVWDVIEDGKPAQWIPHNANGGATGDTMSLKCAFAQSVNTIAVQVAKEVGIPAIVRTAHAMGVKTPLEETPAISLGASDVSLLELVNAYTTPINDGQSHDPVLVTRIEDQNGNILYEYKAPPPTQAIPYETAFLMTEMLKGGMTEPGGTSKALWAYDLFRYDTDFGGKTGTSSNHSDAWFVGVTPKLVGGAWVGGEHRSIHFRTGELGQGSRTALPIFAYFMEQVLKDKDLPQYRGKFPTTPKEKISKPYGCNGDYRPVPRDTDSVAIVLPDSLIADEEELQKINLKDHIEQNQLIEQNSKTIRIPSR</sequence>
<dbReference type="Pfam" id="PF00905">
    <property type="entry name" value="Transpeptidase"/>
    <property type="match status" value="1"/>
</dbReference>
<proteinExistence type="inferred from homology"/>
<evidence type="ECO:0000259" key="20">
    <source>
        <dbReference type="Pfam" id="PF00905"/>
    </source>
</evidence>
<evidence type="ECO:0000256" key="4">
    <source>
        <dbReference type="ARBA" id="ARBA00007739"/>
    </source>
</evidence>
<comment type="subcellular location">
    <subcellularLocation>
        <location evidence="1">Cell membrane</location>
    </subcellularLocation>
</comment>
<evidence type="ECO:0000256" key="14">
    <source>
        <dbReference type="ARBA" id="ARBA00023268"/>
    </source>
</evidence>
<feature type="region of interest" description="Disordered" evidence="18">
    <location>
        <begin position="754"/>
        <end position="773"/>
    </location>
</feature>
<feature type="domain" description="Glycosyl transferase family 51" evidence="21">
    <location>
        <begin position="95"/>
        <end position="280"/>
    </location>
</feature>
<protein>
    <submittedName>
        <fullName evidence="22">Penicillin-binding protein 1A</fullName>
        <ecNumber evidence="22">2.4.1.-</ecNumber>
        <ecNumber evidence="22">3.4.-.-</ecNumber>
    </submittedName>
</protein>
<dbReference type="Gene3D" id="3.40.710.10">
    <property type="entry name" value="DD-peptidase/beta-lactamase superfamily"/>
    <property type="match status" value="2"/>
</dbReference>
<evidence type="ECO:0000256" key="10">
    <source>
        <dbReference type="ARBA" id="ARBA00022801"/>
    </source>
</evidence>
<evidence type="ECO:0000256" key="9">
    <source>
        <dbReference type="ARBA" id="ARBA00022679"/>
    </source>
</evidence>
<comment type="similarity">
    <text evidence="3">In the C-terminal section; belongs to the transpeptidase family.</text>
</comment>
<dbReference type="Pfam" id="PF00912">
    <property type="entry name" value="Transgly"/>
    <property type="match status" value="1"/>
</dbReference>
<dbReference type="InterPro" id="IPR050396">
    <property type="entry name" value="Glycosyltr_51/Transpeptidase"/>
</dbReference>
<accession>A0A840D2E6</accession>
<organism evidence="22 23">
    <name type="scientific">Bacteroides reticulotermitis</name>
    <dbReference type="NCBI Taxonomy" id="1133319"/>
    <lineage>
        <taxon>Bacteria</taxon>
        <taxon>Pseudomonadati</taxon>
        <taxon>Bacteroidota</taxon>
        <taxon>Bacteroidia</taxon>
        <taxon>Bacteroidales</taxon>
        <taxon>Bacteroidaceae</taxon>
        <taxon>Bacteroides</taxon>
    </lineage>
</organism>
<dbReference type="GO" id="GO:0008955">
    <property type="term" value="F:peptidoglycan glycosyltransferase activity"/>
    <property type="evidence" value="ECO:0007669"/>
    <property type="project" value="UniProtKB-EC"/>
</dbReference>
<evidence type="ECO:0000256" key="3">
    <source>
        <dbReference type="ARBA" id="ARBA00007090"/>
    </source>
</evidence>
<evidence type="ECO:0000256" key="16">
    <source>
        <dbReference type="ARBA" id="ARBA00034000"/>
    </source>
</evidence>
<comment type="pathway">
    <text evidence="2">Cell wall biogenesis; peptidoglycan biosynthesis.</text>
</comment>
<comment type="similarity">
    <text evidence="4">In the N-terminal section; belongs to the glycosyltransferase 51 family.</text>
</comment>
<dbReference type="GO" id="GO:0008658">
    <property type="term" value="F:penicillin binding"/>
    <property type="evidence" value="ECO:0007669"/>
    <property type="project" value="InterPro"/>
</dbReference>
<keyword evidence="8 22" id="KW-0328">Glycosyltransferase</keyword>
<keyword evidence="5" id="KW-1003">Cell membrane</keyword>
<gene>
    <name evidence="22" type="ORF">GGR06_000690</name>
</gene>
<dbReference type="GO" id="GO:0006508">
    <property type="term" value="P:proteolysis"/>
    <property type="evidence" value="ECO:0007669"/>
    <property type="project" value="UniProtKB-KW"/>
</dbReference>
<evidence type="ECO:0000256" key="8">
    <source>
        <dbReference type="ARBA" id="ARBA00022676"/>
    </source>
</evidence>
<keyword evidence="6" id="KW-0121">Carboxypeptidase</keyword>
<dbReference type="PANTHER" id="PTHR32282">
    <property type="entry name" value="BINDING PROTEIN TRANSPEPTIDASE, PUTATIVE-RELATED"/>
    <property type="match status" value="1"/>
</dbReference>
<comment type="catalytic activity">
    <reaction evidence="16">
        <text>Preferential cleavage: (Ac)2-L-Lys-D-Ala-|-D-Ala. Also transpeptidation of peptidyl-alanyl moieties that are N-acyl substituents of D-alanine.</text>
        <dbReference type="EC" id="3.4.16.4"/>
    </reaction>
</comment>
<keyword evidence="19" id="KW-1133">Transmembrane helix</keyword>
<keyword evidence="23" id="KW-1185">Reference proteome</keyword>
<evidence type="ECO:0000256" key="12">
    <source>
        <dbReference type="ARBA" id="ARBA00022984"/>
    </source>
</evidence>
<comment type="caution">
    <text evidence="22">The sequence shown here is derived from an EMBL/GenBank/DDBJ whole genome shotgun (WGS) entry which is preliminary data.</text>
</comment>
<keyword evidence="12" id="KW-0573">Peptidoglycan synthesis</keyword>
<evidence type="ECO:0000259" key="21">
    <source>
        <dbReference type="Pfam" id="PF00912"/>
    </source>
</evidence>
<dbReference type="EC" id="3.4.-.-" evidence="22"/>
<name>A0A840D2E6_9BACE</name>
<dbReference type="GO" id="GO:0071555">
    <property type="term" value="P:cell wall organization"/>
    <property type="evidence" value="ECO:0007669"/>
    <property type="project" value="UniProtKB-KW"/>
</dbReference>
<evidence type="ECO:0000256" key="7">
    <source>
        <dbReference type="ARBA" id="ARBA00022670"/>
    </source>
</evidence>
<dbReference type="GO" id="GO:0005886">
    <property type="term" value="C:plasma membrane"/>
    <property type="evidence" value="ECO:0007669"/>
    <property type="project" value="UniProtKB-SubCell"/>
</dbReference>
<evidence type="ECO:0000256" key="6">
    <source>
        <dbReference type="ARBA" id="ARBA00022645"/>
    </source>
</evidence>
<feature type="transmembrane region" description="Helical" evidence="19">
    <location>
        <begin position="45"/>
        <end position="70"/>
    </location>
</feature>
<evidence type="ECO:0000256" key="2">
    <source>
        <dbReference type="ARBA" id="ARBA00004752"/>
    </source>
</evidence>
<evidence type="ECO:0000313" key="22">
    <source>
        <dbReference type="EMBL" id="MBB4042925.1"/>
    </source>
</evidence>
<comment type="catalytic activity">
    <reaction evidence="17">
        <text>[GlcNAc-(1-&gt;4)-Mur2Ac(oyl-L-Ala-gamma-D-Glu-L-Lys-D-Ala-D-Ala)](n)-di-trans,octa-cis-undecaprenyl diphosphate + beta-D-GlcNAc-(1-&gt;4)-Mur2Ac(oyl-L-Ala-gamma-D-Glu-L-Lys-D-Ala-D-Ala)-di-trans,octa-cis-undecaprenyl diphosphate = [GlcNAc-(1-&gt;4)-Mur2Ac(oyl-L-Ala-gamma-D-Glu-L-Lys-D-Ala-D-Ala)](n+1)-di-trans,octa-cis-undecaprenyl diphosphate + di-trans,octa-cis-undecaprenyl diphosphate + H(+)</text>
        <dbReference type="Rhea" id="RHEA:23708"/>
        <dbReference type="Rhea" id="RHEA-COMP:9602"/>
        <dbReference type="Rhea" id="RHEA-COMP:9603"/>
        <dbReference type="ChEBI" id="CHEBI:15378"/>
        <dbReference type="ChEBI" id="CHEBI:58405"/>
        <dbReference type="ChEBI" id="CHEBI:60033"/>
        <dbReference type="ChEBI" id="CHEBI:78435"/>
        <dbReference type="EC" id="2.4.99.28"/>
    </reaction>
</comment>
<evidence type="ECO:0000313" key="23">
    <source>
        <dbReference type="Proteomes" id="UP000560658"/>
    </source>
</evidence>
<evidence type="ECO:0000256" key="1">
    <source>
        <dbReference type="ARBA" id="ARBA00004236"/>
    </source>
</evidence>
<evidence type="ECO:0000256" key="5">
    <source>
        <dbReference type="ARBA" id="ARBA00022475"/>
    </source>
</evidence>
<dbReference type="InterPro" id="IPR012338">
    <property type="entry name" value="Beta-lactam/transpept-like"/>
</dbReference>
<dbReference type="InterPro" id="IPR001264">
    <property type="entry name" value="Glyco_trans_51"/>
</dbReference>
<reference evidence="22" key="1">
    <citation type="submission" date="2020-08" db="EMBL/GenBank/DDBJ databases">
        <title>Genomic Encyclopedia of Type Strains, Phase IV (KMG-IV): sequencing the most valuable type-strain genomes for metagenomic binning, comparative biology and taxonomic classification.</title>
        <authorList>
            <person name="Goeker M."/>
        </authorList>
    </citation>
    <scope>NUCLEOTIDE SEQUENCE [LARGE SCALE GENOMIC DNA]</scope>
    <source>
        <strain evidence="22">DSM 105720</strain>
    </source>
</reference>
<feature type="domain" description="Penicillin-binding protein transpeptidase" evidence="20">
    <location>
        <begin position="455"/>
        <end position="702"/>
    </location>
</feature>
<keyword evidence="15" id="KW-0961">Cell wall biogenesis/degradation</keyword>